<dbReference type="SUPFAM" id="SSF54980">
    <property type="entry name" value="EF-G C-terminal domain-like"/>
    <property type="match status" value="2"/>
</dbReference>
<dbReference type="Pfam" id="PF00009">
    <property type="entry name" value="GTP_EFTU"/>
    <property type="match status" value="1"/>
</dbReference>
<dbReference type="NCBIfam" id="TIGR00231">
    <property type="entry name" value="small_GTP"/>
    <property type="match status" value="1"/>
</dbReference>
<dbReference type="PANTHER" id="PTHR43512:SF4">
    <property type="entry name" value="TRANSLATION FACTOR GUF1 HOMOLOG, CHLOROPLASTIC"/>
    <property type="match status" value="1"/>
</dbReference>
<dbReference type="Gene3D" id="2.40.30.10">
    <property type="entry name" value="Translation factors"/>
    <property type="match status" value="1"/>
</dbReference>
<keyword evidence="2" id="KW-1003">Cell membrane</keyword>
<dbReference type="PRINTS" id="PR00315">
    <property type="entry name" value="ELONGATNFCT"/>
</dbReference>
<dbReference type="InterPro" id="IPR013842">
    <property type="entry name" value="LepA_CTD"/>
</dbReference>
<dbReference type="GO" id="GO:0003924">
    <property type="term" value="F:GTPase activity"/>
    <property type="evidence" value="ECO:0007669"/>
    <property type="project" value="InterPro"/>
</dbReference>
<evidence type="ECO:0000313" key="9">
    <source>
        <dbReference type="EMBL" id="SVB33129.1"/>
    </source>
</evidence>
<dbReference type="Gene3D" id="3.40.50.300">
    <property type="entry name" value="P-loop containing nucleotide triphosphate hydrolases"/>
    <property type="match status" value="1"/>
</dbReference>
<dbReference type="GO" id="GO:0045727">
    <property type="term" value="P:positive regulation of translation"/>
    <property type="evidence" value="ECO:0007669"/>
    <property type="project" value="TreeGrafter"/>
</dbReference>
<dbReference type="InterPro" id="IPR035647">
    <property type="entry name" value="EFG_III/V"/>
</dbReference>
<dbReference type="Gene3D" id="3.30.70.240">
    <property type="match status" value="1"/>
</dbReference>
<evidence type="ECO:0000256" key="4">
    <source>
        <dbReference type="ARBA" id="ARBA00022801"/>
    </source>
</evidence>
<comment type="similarity">
    <text evidence="1">Belongs to the TRAFAC class translation factor GTPase superfamily. Classic translation factor GTPase family. LepA subfamily.</text>
</comment>
<evidence type="ECO:0000256" key="3">
    <source>
        <dbReference type="ARBA" id="ARBA00022741"/>
    </source>
</evidence>
<keyword evidence="4" id="KW-0378">Hydrolase</keyword>
<dbReference type="InterPro" id="IPR038363">
    <property type="entry name" value="LepA_C_sf"/>
</dbReference>
<keyword evidence="6" id="KW-0342">GTP-binding</keyword>
<dbReference type="CDD" id="cd16260">
    <property type="entry name" value="EF4_III"/>
    <property type="match status" value="1"/>
</dbReference>
<protein>
    <recommendedName>
        <fullName evidence="8">Tr-type G domain-containing protein</fullName>
    </recommendedName>
</protein>
<dbReference type="InterPro" id="IPR009000">
    <property type="entry name" value="Transl_B-barrel_sf"/>
</dbReference>
<gene>
    <name evidence="9" type="ORF">METZ01_LOCUS185983</name>
</gene>
<dbReference type="InterPro" id="IPR004161">
    <property type="entry name" value="EFTu-like_2"/>
</dbReference>
<dbReference type="GO" id="GO:0043022">
    <property type="term" value="F:ribosome binding"/>
    <property type="evidence" value="ECO:0007669"/>
    <property type="project" value="TreeGrafter"/>
</dbReference>
<dbReference type="PROSITE" id="PS00301">
    <property type="entry name" value="G_TR_1"/>
    <property type="match status" value="1"/>
</dbReference>
<name>A0A382D4S3_9ZZZZ</name>
<keyword evidence="3" id="KW-0547">Nucleotide-binding</keyword>
<dbReference type="GO" id="GO:0005525">
    <property type="term" value="F:GTP binding"/>
    <property type="evidence" value="ECO:0007669"/>
    <property type="project" value="UniProtKB-KW"/>
</dbReference>
<dbReference type="FunFam" id="2.40.30.10:FF:000015">
    <property type="entry name" value="Translation factor GUF1, mitochondrial"/>
    <property type="match status" value="1"/>
</dbReference>
<dbReference type="CDD" id="cd01890">
    <property type="entry name" value="LepA"/>
    <property type="match status" value="1"/>
</dbReference>
<dbReference type="PROSITE" id="PS51722">
    <property type="entry name" value="G_TR_2"/>
    <property type="match status" value="1"/>
</dbReference>
<dbReference type="InterPro" id="IPR041095">
    <property type="entry name" value="EFG_II"/>
</dbReference>
<dbReference type="HAMAP" id="MF_00071">
    <property type="entry name" value="LepA"/>
    <property type="match status" value="1"/>
</dbReference>
<dbReference type="GO" id="GO:0006412">
    <property type="term" value="P:translation"/>
    <property type="evidence" value="ECO:0007669"/>
    <property type="project" value="UniProtKB-KW"/>
</dbReference>
<dbReference type="Gene3D" id="3.30.70.2570">
    <property type="entry name" value="Elongation factor 4, C-terminal domain"/>
    <property type="match status" value="1"/>
</dbReference>
<dbReference type="SUPFAM" id="SSF52540">
    <property type="entry name" value="P-loop containing nucleoside triphosphate hydrolases"/>
    <property type="match status" value="1"/>
</dbReference>
<dbReference type="FunFam" id="3.30.70.870:FF:000004">
    <property type="entry name" value="Translation factor GUF1, mitochondrial"/>
    <property type="match status" value="1"/>
</dbReference>
<dbReference type="Pfam" id="PF14492">
    <property type="entry name" value="EFG_III"/>
    <property type="match status" value="1"/>
</dbReference>
<dbReference type="InterPro" id="IPR000640">
    <property type="entry name" value="EFG_V-like"/>
</dbReference>
<feature type="domain" description="Tr-type G" evidence="8">
    <location>
        <begin position="2"/>
        <end position="184"/>
    </location>
</feature>
<keyword evidence="5" id="KW-0648">Protein biosynthesis</keyword>
<evidence type="ECO:0000256" key="7">
    <source>
        <dbReference type="ARBA" id="ARBA00023136"/>
    </source>
</evidence>
<dbReference type="CDD" id="cd03709">
    <property type="entry name" value="lepA_C"/>
    <property type="match status" value="1"/>
</dbReference>
<dbReference type="InterPro" id="IPR006297">
    <property type="entry name" value="EF-4"/>
</dbReference>
<evidence type="ECO:0000256" key="1">
    <source>
        <dbReference type="ARBA" id="ARBA00005454"/>
    </source>
</evidence>
<dbReference type="NCBIfam" id="TIGR01393">
    <property type="entry name" value="lepA"/>
    <property type="match status" value="1"/>
</dbReference>
<dbReference type="Gene3D" id="3.30.70.870">
    <property type="entry name" value="Elongation Factor G (Translational Gtpase), domain 3"/>
    <property type="match status" value="1"/>
</dbReference>
<evidence type="ECO:0000256" key="5">
    <source>
        <dbReference type="ARBA" id="ARBA00022917"/>
    </source>
</evidence>
<evidence type="ECO:0000256" key="2">
    <source>
        <dbReference type="ARBA" id="ARBA00022475"/>
    </source>
</evidence>
<dbReference type="InterPro" id="IPR031157">
    <property type="entry name" value="G_TR_CS"/>
</dbReference>
<dbReference type="EMBL" id="UINC01037522">
    <property type="protein sequence ID" value="SVB33129.1"/>
    <property type="molecule type" value="Genomic_DNA"/>
</dbReference>
<dbReference type="SUPFAM" id="SSF50447">
    <property type="entry name" value="Translation proteins"/>
    <property type="match status" value="1"/>
</dbReference>
<dbReference type="FunFam" id="3.30.70.240:FF:000007">
    <property type="entry name" value="Translation factor GUF1, mitochondrial"/>
    <property type="match status" value="1"/>
</dbReference>
<dbReference type="InterPro" id="IPR005225">
    <property type="entry name" value="Small_GTP-bd"/>
</dbReference>
<dbReference type="Pfam" id="PF00679">
    <property type="entry name" value="EFG_C"/>
    <property type="match status" value="1"/>
</dbReference>
<dbReference type="Pfam" id="PF03144">
    <property type="entry name" value="GTP_EFTU_D2"/>
    <property type="match status" value="1"/>
</dbReference>
<dbReference type="InterPro" id="IPR035654">
    <property type="entry name" value="LepA_IV"/>
</dbReference>
<dbReference type="InterPro" id="IPR000795">
    <property type="entry name" value="T_Tr_GTP-bd_dom"/>
</dbReference>
<sequence>VNKIRNFCVIAHIDHGKSTLADRLIQLCGGVSDREFQDQLLDTMDLERERGITIKSNTITLAYEAEDGETYTFNLIDTPGHVDFAHEVRRSLMSCEGALLLVDATQGVEAQTLANVYLALEQELEILPVINKIDMEAADVDRVLEEIDEELGLDPFEAIPVSAKVGEGIEELLEAIVKKLPAPKVDLEAPLKALVFDAEYNAYRGVVLFVRVVDGSISPGQTIRLMHNGAEYEVEEVGLLQLQQVKQKQLGSGSVGYVIAGIRTIDDIDIGDTITDATNPTTDPFAGYVEAKPVVFSSIFPVSNDDYEDLSRALDKLKLNDAALTFQKDASSALGFGFRCGFLGMLHLDVVQERLSREFDLSLLLTAPSVEFRVTTADRQTHIIENPSEYPDPAMIELAEEPYIKGSILMPDRYVGTVMELLREKRGADIKFNYLAAGRIDMTADLPLAEVLFDFYDRLKTITQGYGSFDYELLDYRPTDLAKVDIMVNGEKVDALAMLVHRDKSRARALHACKQLERTIPKQNFKIAIQ</sequence>
<evidence type="ECO:0000256" key="6">
    <source>
        <dbReference type="ARBA" id="ARBA00023134"/>
    </source>
</evidence>
<accession>A0A382D4S3</accession>
<dbReference type="Pfam" id="PF06421">
    <property type="entry name" value="LepA_C"/>
    <property type="match status" value="1"/>
</dbReference>
<dbReference type="FunFam" id="3.40.50.300:FF:000078">
    <property type="entry name" value="Elongation factor 4"/>
    <property type="match status" value="1"/>
</dbReference>
<feature type="non-terminal residue" evidence="9">
    <location>
        <position position="530"/>
    </location>
</feature>
<organism evidence="9">
    <name type="scientific">marine metagenome</name>
    <dbReference type="NCBI Taxonomy" id="408172"/>
    <lineage>
        <taxon>unclassified sequences</taxon>
        <taxon>metagenomes</taxon>
        <taxon>ecological metagenomes</taxon>
    </lineage>
</organism>
<dbReference type="PANTHER" id="PTHR43512">
    <property type="entry name" value="TRANSLATION FACTOR GUF1-RELATED"/>
    <property type="match status" value="1"/>
</dbReference>
<dbReference type="InterPro" id="IPR027417">
    <property type="entry name" value="P-loop_NTPase"/>
</dbReference>
<evidence type="ECO:0000259" key="8">
    <source>
        <dbReference type="PROSITE" id="PS51722"/>
    </source>
</evidence>
<reference evidence="9" key="1">
    <citation type="submission" date="2018-05" db="EMBL/GenBank/DDBJ databases">
        <authorList>
            <person name="Lanie J.A."/>
            <person name="Ng W.-L."/>
            <person name="Kazmierczak K.M."/>
            <person name="Andrzejewski T.M."/>
            <person name="Davidsen T.M."/>
            <person name="Wayne K.J."/>
            <person name="Tettelin H."/>
            <person name="Glass J.I."/>
            <person name="Rusch D."/>
            <person name="Podicherti R."/>
            <person name="Tsui H.-C.T."/>
            <person name="Winkler M.E."/>
        </authorList>
    </citation>
    <scope>NUCLEOTIDE SEQUENCE</scope>
</reference>
<feature type="non-terminal residue" evidence="9">
    <location>
        <position position="1"/>
    </location>
</feature>
<dbReference type="AlphaFoldDB" id="A0A382D4S3"/>
<proteinExistence type="inferred from homology"/>
<keyword evidence="7" id="KW-0472">Membrane</keyword>